<organism evidence="2 3">
    <name type="scientific">Parvularcula lutaonensis</name>
    <dbReference type="NCBI Taxonomy" id="491923"/>
    <lineage>
        <taxon>Bacteria</taxon>
        <taxon>Pseudomonadati</taxon>
        <taxon>Pseudomonadota</taxon>
        <taxon>Alphaproteobacteria</taxon>
        <taxon>Parvularculales</taxon>
        <taxon>Parvularculaceae</taxon>
        <taxon>Parvularcula</taxon>
    </lineage>
</organism>
<dbReference type="PIRSF" id="PIRSF032162">
    <property type="entry name" value="UCP032162_imp"/>
    <property type="match status" value="1"/>
</dbReference>
<proteinExistence type="predicted"/>
<keyword evidence="1" id="KW-0472">Membrane</keyword>
<dbReference type="Proteomes" id="UP001595607">
    <property type="component" value="Unassembled WGS sequence"/>
</dbReference>
<dbReference type="RefSeq" id="WP_189574314.1">
    <property type="nucleotide sequence ID" value="NZ_BMXU01000001.1"/>
</dbReference>
<keyword evidence="3" id="KW-1185">Reference proteome</keyword>
<evidence type="ECO:0000313" key="3">
    <source>
        <dbReference type="Proteomes" id="UP001595607"/>
    </source>
</evidence>
<gene>
    <name evidence="2" type="ORF">ACFONP_05035</name>
</gene>
<dbReference type="InterPro" id="IPR019253">
    <property type="entry name" value="DUF2244_TM"/>
</dbReference>
<reference evidence="3" key="1">
    <citation type="journal article" date="2019" name="Int. J. Syst. Evol. Microbiol.">
        <title>The Global Catalogue of Microorganisms (GCM) 10K type strain sequencing project: providing services to taxonomists for standard genome sequencing and annotation.</title>
        <authorList>
            <consortium name="The Broad Institute Genomics Platform"/>
            <consortium name="The Broad Institute Genome Sequencing Center for Infectious Disease"/>
            <person name="Wu L."/>
            <person name="Ma J."/>
        </authorList>
    </citation>
    <scope>NUCLEOTIDE SEQUENCE [LARGE SCALE GENOMIC DNA]</scope>
    <source>
        <strain evidence="3">KCTC 22245</strain>
    </source>
</reference>
<dbReference type="Pfam" id="PF10003">
    <property type="entry name" value="DUF2244"/>
    <property type="match status" value="1"/>
</dbReference>
<comment type="caution">
    <text evidence="2">The sequence shown here is derived from an EMBL/GenBank/DDBJ whole genome shotgun (WGS) entry which is preliminary data.</text>
</comment>
<dbReference type="InterPro" id="IPR016990">
    <property type="entry name" value="UCP032162_TM"/>
</dbReference>
<sequence>MTRTITIENMPPTVTGRTAASSGPDPVTGDEDFRFHALLFPNRSLTADGFRRVLAVVIGVNLVNAVIYFTLGAWPVAFFCGVDILIVWWAFHLSYVQGRRHERVMLTDDALWISRVLPSGHETRWKLNPFWARVEFDRPASHETQLRLVEKGRVLILGSFLSPQERGELADALGAALSKAKTA</sequence>
<evidence type="ECO:0000313" key="2">
    <source>
        <dbReference type="EMBL" id="MFC3302092.1"/>
    </source>
</evidence>
<feature type="transmembrane region" description="Helical" evidence="1">
    <location>
        <begin position="53"/>
        <end position="70"/>
    </location>
</feature>
<accession>A0ABV7MB15</accession>
<feature type="transmembrane region" description="Helical" evidence="1">
    <location>
        <begin position="76"/>
        <end position="96"/>
    </location>
</feature>
<keyword evidence="1" id="KW-1133">Transmembrane helix</keyword>
<evidence type="ECO:0000256" key="1">
    <source>
        <dbReference type="SAM" id="Phobius"/>
    </source>
</evidence>
<keyword evidence="1" id="KW-0812">Transmembrane</keyword>
<name>A0ABV7MB15_9PROT</name>
<dbReference type="EMBL" id="JBHRVA010000002">
    <property type="protein sequence ID" value="MFC3302092.1"/>
    <property type="molecule type" value="Genomic_DNA"/>
</dbReference>
<protein>
    <submittedName>
        <fullName evidence="2">DUF2244 domain-containing protein</fullName>
    </submittedName>
</protein>